<proteinExistence type="predicted"/>
<dbReference type="EMBL" id="BTSX01000006">
    <property type="protein sequence ID" value="GMT02714.1"/>
    <property type="molecule type" value="Genomic_DNA"/>
</dbReference>
<feature type="non-terminal residue" evidence="1">
    <location>
        <position position="1"/>
    </location>
</feature>
<name>A0AAV5SNK6_9BILA</name>
<dbReference type="Proteomes" id="UP001432027">
    <property type="component" value="Unassembled WGS sequence"/>
</dbReference>
<evidence type="ECO:0000313" key="3">
    <source>
        <dbReference type="EMBL" id="GMT08044.1"/>
    </source>
</evidence>
<evidence type="ECO:0000313" key="5">
    <source>
        <dbReference type="Proteomes" id="UP001432027"/>
    </source>
</evidence>
<dbReference type="AlphaFoldDB" id="A0AAV5SNK6"/>
<accession>A0AAV5SNK6</accession>
<sequence>IRISTMFSGYDSDGDKSIISSFSSVVRAARDVEDRDAADRDQNVDLANGDVVWETVSDDDNDESLRTIPTVQIGIDDIAQVADAVNSMLDGVVDSECRRTGRISSEMHVALNAALVESRRVKRELVEMPEQPTEWNGVNGLNDFFEIVGTEDMLLNSEFGALSDRLHALHDGARVNRNTRIPQANPDLDEDWSFVLNALFSPIAHIAKQKPSASTPKY</sequence>
<dbReference type="EMBL" id="BTSX01000011">
    <property type="protein sequence ID" value="GMT08105.1"/>
    <property type="molecule type" value="Genomic_DNA"/>
</dbReference>
<reference evidence="1" key="1">
    <citation type="submission" date="2023-10" db="EMBL/GenBank/DDBJ databases">
        <title>Genome assembly of Pristionchus species.</title>
        <authorList>
            <person name="Yoshida K."/>
            <person name="Sommer R.J."/>
        </authorList>
    </citation>
    <scope>NUCLEOTIDE SEQUENCE</scope>
    <source>
        <strain evidence="1">RS0144</strain>
    </source>
</reference>
<organism evidence="1 5">
    <name type="scientific">Pristionchus entomophagus</name>
    <dbReference type="NCBI Taxonomy" id="358040"/>
    <lineage>
        <taxon>Eukaryota</taxon>
        <taxon>Metazoa</taxon>
        <taxon>Ecdysozoa</taxon>
        <taxon>Nematoda</taxon>
        <taxon>Chromadorea</taxon>
        <taxon>Rhabditida</taxon>
        <taxon>Rhabditina</taxon>
        <taxon>Diplogasteromorpha</taxon>
        <taxon>Diplogasteroidea</taxon>
        <taxon>Neodiplogasteridae</taxon>
        <taxon>Pristionchus</taxon>
    </lineage>
</organism>
<evidence type="ECO:0000313" key="4">
    <source>
        <dbReference type="EMBL" id="GMT08105.1"/>
    </source>
</evidence>
<evidence type="ECO:0000313" key="2">
    <source>
        <dbReference type="EMBL" id="GMT02714.1"/>
    </source>
</evidence>
<feature type="non-terminal residue" evidence="1">
    <location>
        <position position="218"/>
    </location>
</feature>
<keyword evidence="5" id="KW-1185">Reference proteome</keyword>
<dbReference type="EMBL" id="BTSX01000006">
    <property type="protein sequence ID" value="GMT08044.1"/>
    <property type="molecule type" value="Genomic_DNA"/>
</dbReference>
<protein>
    <submittedName>
        <fullName evidence="1">Uncharacterized protein</fullName>
    </submittedName>
</protein>
<gene>
    <name evidence="2" type="ORF">PENTCL1PPCAC_24888</name>
    <name evidence="3" type="ORF">PENTCL1PPCAC_30218</name>
    <name evidence="4" type="ORF">PENTCL1PPCAC_30279</name>
    <name evidence="1" type="ORF">PENTCL1PPCAC_4358</name>
</gene>
<evidence type="ECO:0000313" key="1">
    <source>
        <dbReference type="EMBL" id="GMS82183.1"/>
    </source>
</evidence>
<comment type="caution">
    <text evidence="1">The sequence shown here is derived from an EMBL/GenBank/DDBJ whole genome shotgun (WGS) entry which is preliminary data.</text>
</comment>
<dbReference type="EMBL" id="BTSX01000001">
    <property type="protein sequence ID" value="GMS82183.1"/>
    <property type="molecule type" value="Genomic_DNA"/>
</dbReference>